<dbReference type="PROSITE" id="PS50850">
    <property type="entry name" value="MFS"/>
    <property type="match status" value="1"/>
</dbReference>
<feature type="transmembrane region" description="Helical" evidence="5">
    <location>
        <begin position="25"/>
        <end position="43"/>
    </location>
</feature>
<keyword evidence="3 5" id="KW-1133">Transmembrane helix</keyword>
<evidence type="ECO:0000256" key="1">
    <source>
        <dbReference type="ARBA" id="ARBA00004141"/>
    </source>
</evidence>
<feature type="transmembrane region" description="Helical" evidence="5">
    <location>
        <begin position="359"/>
        <end position="381"/>
    </location>
</feature>
<dbReference type="Pfam" id="PF00083">
    <property type="entry name" value="Sugar_tr"/>
    <property type="match status" value="1"/>
</dbReference>
<dbReference type="GO" id="GO:0022857">
    <property type="term" value="F:transmembrane transporter activity"/>
    <property type="evidence" value="ECO:0007669"/>
    <property type="project" value="InterPro"/>
</dbReference>
<feature type="transmembrane region" description="Helical" evidence="5">
    <location>
        <begin position="97"/>
        <end position="121"/>
    </location>
</feature>
<feature type="transmembrane region" description="Helical" evidence="5">
    <location>
        <begin position="133"/>
        <end position="156"/>
    </location>
</feature>
<feature type="domain" description="Major facilitator superfamily (MFS) profile" evidence="6">
    <location>
        <begin position="30"/>
        <end position="469"/>
    </location>
</feature>
<keyword evidence="4 5" id="KW-0472">Membrane</keyword>
<proteinExistence type="predicted"/>
<evidence type="ECO:0000313" key="8">
    <source>
        <dbReference type="RefSeq" id="XP_023944225.2"/>
    </source>
</evidence>
<dbReference type="InterPro" id="IPR020846">
    <property type="entry name" value="MFS_dom"/>
</dbReference>
<dbReference type="SUPFAM" id="SSF103473">
    <property type="entry name" value="MFS general substrate transporter"/>
    <property type="match status" value="1"/>
</dbReference>
<keyword evidence="7" id="KW-1185">Reference proteome</keyword>
<dbReference type="RefSeq" id="XP_023944225.2">
    <property type="nucleotide sequence ID" value="XM_024088457.2"/>
</dbReference>
<dbReference type="Proteomes" id="UP001652582">
    <property type="component" value="Chromosome 6"/>
</dbReference>
<accession>A0A6J1N955</accession>
<feature type="transmembrane region" description="Helical" evidence="5">
    <location>
        <begin position="330"/>
        <end position="352"/>
    </location>
</feature>
<evidence type="ECO:0000256" key="3">
    <source>
        <dbReference type="ARBA" id="ARBA00022989"/>
    </source>
</evidence>
<organism evidence="7 8">
    <name type="scientific">Bicyclus anynana</name>
    <name type="common">Squinting bush brown butterfly</name>
    <dbReference type="NCBI Taxonomy" id="110368"/>
    <lineage>
        <taxon>Eukaryota</taxon>
        <taxon>Metazoa</taxon>
        <taxon>Ecdysozoa</taxon>
        <taxon>Arthropoda</taxon>
        <taxon>Hexapoda</taxon>
        <taxon>Insecta</taxon>
        <taxon>Pterygota</taxon>
        <taxon>Neoptera</taxon>
        <taxon>Endopterygota</taxon>
        <taxon>Lepidoptera</taxon>
        <taxon>Glossata</taxon>
        <taxon>Ditrysia</taxon>
        <taxon>Papilionoidea</taxon>
        <taxon>Nymphalidae</taxon>
        <taxon>Satyrinae</taxon>
        <taxon>Satyrini</taxon>
        <taxon>Mycalesina</taxon>
        <taxon>Bicyclus</taxon>
    </lineage>
</organism>
<sequence>MTKVKHPKLQNPIEKQFNNVSRYHYYLYFLIFSSKIPTFWHVLNLIFLSPPIDYYCNVTDDAANSTKNICPCDEPVWDKSVFSETMQTKFGLYCESLWLVSFAQSMMFVGLLIGSLVFGLLSDRYGRLSMFSMSCLITAVSGCLVSAMPTAAAFTFMRHIEGIGTGGAIITSYVLCIEYTGVRHREVITALFHLPLNISHMTLPGISYLLRHCDEFQLALSIPLLFYVGMRWMVLESPKWLMDSDRIDDTVIAMEKLASYAGLPIENIRNQIEEYSAHHSTKSRRRIKIWHIFRHKKLALNFLYMSIIYFLCGMGYYGVTQYISKMSGNIHINVAISGLLLVPGTIAAIFLLQILNRRTFLMTTIFLSSLFMIFNVCIPMYYKWMRVVIACICNCFFFMSFIIVFLFGVELFPTSVRNSVLGILSVLARLGQIVAPYINALSENASGIVFGVLALSGTLVCYLLPETKDTELPSSLDDMKALSRKKIHLEEDVEVNQNVTTSSIVQ</sequence>
<dbReference type="KEGG" id="bany:112050238"/>
<dbReference type="Gene3D" id="1.20.1250.20">
    <property type="entry name" value="MFS general substrate transporter like domains"/>
    <property type="match status" value="1"/>
</dbReference>
<evidence type="ECO:0000313" key="7">
    <source>
        <dbReference type="Proteomes" id="UP001652582"/>
    </source>
</evidence>
<reference evidence="8" key="1">
    <citation type="submission" date="2025-08" db="UniProtKB">
        <authorList>
            <consortium name="RefSeq"/>
        </authorList>
    </citation>
    <scope>IDENTIFICATION</scope>
</reference>
<dbReference type="GeneID" id="112050238"/>
<gene>
    <name evidence="8" type="primary">LOC112050238</name>
</gene>
<dbReference type="InterPro" id="IPR005828">
    <property type="entry name" value="MFS_sugar_transport-like"/>
</dbReference>
<dbReference type="PANTHER" id="PTHR24064">
    <property type="entry name" value="SOLUTE CARRIER FAMILY 22 MEMBER"/>
    <property type="match status" value="1"/>
</dbReference>
<dbReference type="GO" id="GO:0016020">
    <property type="term" value="C:membrane"/>
    <property type="evidence" value="ECO:0007669"/>
    <property type="project" value="UniProtKB-SubCell"/>
</dbReference>
<evidence type="ECO:0000256" key="2">
    <source>
        <dbReference type="ARBA" id="ARBA00022692"/>
    </source>
</evidence>
<feature type="transmembrane region" description="Helical" evidence="5">
    <location>
        <begin position="420"/>
        <end position="439"/>
    </location>
</feature>
<dbReference type="OrthoDB" id="5296287at2759"/>
<protein>
    <submittedName>
        <fullName evidence="8">Organic cation transporter protein</fullName>
    </submittedName>
</protein>
<evidence type="ECO:0000256" key="5">
    <source>
        <dbReference type="SAM" id="Phobius"/>
    </source>
</evidence>
<dbReference type="InterPro" id="IPR036259">
    <property type="entry name" value="MFS_trans_sf"/>
</dbReference>
<feature type="transmembrane region" description="Helical" evidence="5">
    <location>
        <begin position="162"/>
        <end position="180"/>
    </location>
</feature>
<feature type="transmembrane region" description="Helical" evidence="5">
    <location>
        <begin position="445"/>
        <end position="464"/>
    </location>
</feature>
<evidence type="ECO:0000259" key="6">
    <source>
        <dbReference type="PROSITE" id="PS50850"/>
    </source>
</evidence>
<feature type="transmembrane region" description="Helical" evidence="5">
    <location>
        <begin position="298"/>
        <end position="318"/>
    </location>
</feature>
<evidence type="ECO:0000256" key="4">
    <source>
        <dbReference type="ARBA" id="ARBA00023136"/>
    </source>
</evidence>
<dbReference type="AlphaFoldDB" id="A0A6J1N955"/>
<name>A0A6J1N955_BICAN</name>
<keyword evidence="2 5" id="KW-0812">Transmembrane</keyword>
<comment type="subcellular location">
    <subcellularLocation>
        <location evidence="1">Membrane</location>
        <topology evidence="1">Multi-pass membrane protein</topology>
    </subcellularLocation>
</comment>
<feature type="transmembrane region" description="Helical" evidence="5">
    <location>
        <begin position="387"/>
        <end position="408"/>
    </location>
</feature>